<protein>
    <recommendedName>
        <fullName evidence="4">B30.2/SPRY domain-containing protein</fullName>
    </recommendedName>
</protein>
<dbReference type="InterPro" id="IPR043136">
    <property type="entry name" value="B30.2/SPRY_sf"/>
</dbReference>
<evidence type="ECO:0000259" key="4">
    <source>
        <dbReference type="PROSITE" id="PS50188"/>
    </source>
</evidence>
<dbReference type="PANTHER" id="PTHR25465">
    <property type="entry name" value="B-BOX DOMAIN CONTAINING"/>
    <property type="match status" value="1"/>
</dbReference>
<feature type="domain" description="B30.2/SPRY" evidence="4">
    <location>
        <begin position="42"/>
        <end position="232"/>
    </location>
</feature>
<evidence type="ECO:0000256" key="1">
    <source>
        <dbReference type="ARBA" id="ARBA00022723"/>
    </source>
</evidence>
<evidence type="ECO:0000313" key="6">
    <source>
        <dbReference type="Proteomes" id="UP000261480"/>
    </source>
</evidence>
<keyword evidence="1" id="KW-0479">Metal-binding</keyword>
<dbReference type="SUPFAM" id="SSF49899">
    <property type="entry name" value="Concanavalin A-like lectins/glucanases"/>
    <property type="match status" value="1"/>
</dbReference>
<name>A0A3B3WER1_9TELE</name>
<dbReference type="InterPro" id="IPR001870">
    <property type="entry name" value="B30.2/SPRY"/>
</dbReference>
<dbReference type="SMART" id="SM00589">
    <property type="entry name" value="PRY"/>
    <property type="match status" value="1"/>
</dbReference>
<dbReference type="InterPro" id="IPR051051">
    <property type="entry name" value="E3_ubiq-ligase_TRIM/RNF"/>
</dbReference>
<evidence type="ECO:0000313" key="5">
    <source>
        <dbReference type="Ensembl" id="ENSPMEP00000001283.1"/>
    </source>
</evidence>
<dbReference type="GO" id="GO:0005737">
    <property type="term" value="C:cytoplasm"/>
    <property type="evidence" value="ECO:0007669"/>
    <property type="project" value="UniProtKB-ARBA"/>
</dbReference>
<evidence type="ECO:0000256" key="2">
    <source>
        <dbReference type="ARBA" id="ARBA00022771"/>
    </source>
</evidence>
<dbReference type="PANTHER" id="PTHR25465:SF5">
    <property type="entry name" value="E3 UBIQUITIN_ISG15 LIGASE TRIM25-RELATED"/>
    <property type="match status" value="1"/>
</dbReference>
<dbReference type="PROSITE" id="PS50188">
    <property type="entry name" value="B302_SPRY"/>
    <property type="match status" value="1"/>
</dbReference>
<dbReference type="Ensembl" id="ENSPMET00000014470.1">
    <property type="protein sequence ID" value="ENSPMEP00000001283.1"/>
    <property type="gene ID" value="ENSPMEG00000002158.1"/>
</dbReference>
<reference evidence="5" key="1">
    <citation type="submission" date="2025-08" db="UniProtKB">
        <authorList>
            <consortium name="Ensembl"/>
        </authorList>
    </citation>
    <scope>IDENTIFICATION</scope>
</reference>
<dbReference type="Gene3D" id="2.60.120.920">
    <property type="match status" value="1"/>
</dbReference>
<dbReference type="Pfam" id="PF13765">
    <property type="entry name" value="PRY"/>
    <property type="match status" value="1"/>
</dbReference>
<dbReference type="AlphaFoldDB" id="A0A3B3WER1"/>
<dbReference type="STRING" id="48701.ENSPMEP00000001283"/>
<accession>A0A3B3WER1</accession>
<dbReference type="InterPro" id="IPR003879">
    <property type="entry name" value="Butyrophylin_SPRY"/>
</dbReference>
<dbReference type="InterPro" id="IPR006574">
    <property type="entry name" value="PRY"/>
</dbReference>
<keyword evidence="2" id="KW-0863">Zinc-finger</keyword>
<dbReference type="Pfam" id="PF00622">
    <property type="entry name" value="SPRY"/>
    <property type="match status" value="1"/>
</dbReference>
<dbReference type="InterPro" id="IPR013320">
    <property type="entry name" value="ConA-like_dom_sf"/>
</dbReference>
<proteinExistence type="predicted"/>
<keyword evidence="6" id="KW-1185">Reference proteome</keyword>
<dbReference type="InterPro" id="IPR003877">
    <property type="entry name" value="SPRY_dom"/>
</dbReference>
<keyword evidence="3" id="KW-0862">Zinc</keyword>
<organism evidence="5 6">
    <name type="scientific">Poecilia mexicana</name>
    <dbReference type="NCBI Taxonomy" id="48701"/>
    <lineage>
        <taxon>Eukaryota</taxon>
        <taxon>Metazoa</taxon>
        <taxon>Chordata</taxon>
        <taxon>Craniata</taxon>
        <taxon>Vertebrata</taxon>
        <taxon>Euteleostomi</taxon>
        <taxon>Actinopterygii</taxon>
        <taxon>Neopterygii</taxon>
        <taxon>Teleostei</taxon>
        <taxon>Neoteleostei</taxon>
        <taxon>Acanthomorphata</taxon>
        <taxon>Ovalentaria</taxon>
        <taxon>Atherinomorphae</taxon>
        <taxon>Cyprinodontiformes</taxon>
        <taxon>Poeciliidae</taxon>
        <taxon>Poeciliinae</taxon>
        <taxon>Poecilia</taxon>
    </lineage>
</organism>
<dbReference type="CDD" id="cd16040">
    <property type="entry name" value="SPRY_PRY_SNTX"/>
    <property type="match status" value="1"/>
</dbReference>
<reference evidence="5" key="2">
    <citation type="submission" date="2025-09" db="UniProtKB">
        <authorList>
            <consortium name="Ensembl"/>
        </authorList>
    </citation>
    <scope>IDENTIFICATION</scope>
</reference>
<sequence length="232" mass="26408">MVTFEPKKTVFPQRGYENPDVIPPNRHDVLPILPVLPLPVPGRGKGKFLKTRENFLEHACQITLNPDTAFPKLLLTKENRKVTFVSEEQEYPNHPDRFIYTWQVLSQQSLSGRCYLEVERSGKGVMVAMAYKGISRAGTFSDCMFGQNSTSWGLDCFQNSCEFRHNKNKTPIPGTWSSRVGVYLDYKAGILDFYSVFKTMTLLHRVKTTFTEPLYVGLWLSDGATAEICKLV</sequence>
<dbReference type="PRINTS" id="PR01407">
    <property type="entry name" value="BUTYPHLNCDUF"/>
</dbReference>
<dbReference type="Proteomes" id="UP000261480">
    <property type="component" value="Unplaced"/>
</dbReference>
<evidence type="ECO:0000256" key="3">
    <source>
        <dbReference type="ARBA" id="ARBA00022833"/>
    </source>
</evidence>
<dbReference type="GO" id="GO:0008270">
    <property type="term" value="F:zinc ion binding"/>
    <property type="evidence" value="ECO:0007669"/>
    <property type="project" value="UniProtKB-KW"/>
</dbReference>